<protein>
    <submittedName>
        <fullName evidence="3">Uncharacterized protein</fullName>
    </submittedName>
</protein>
<dbReference type="EMBL" id="LAZR01047632">
    <property type="protein sequence ID" value="KKK93768.1"/>
    <property type="molecule type" value="Genomic_DNA"/>
</dbReference>
<sequence length="47" mass="5414">MEIVGALFVLGLFSFIGYMLYKRKVNRPKDKGDVSTKPIPLPNKFKR</sequence>
<keyword evidence="2" id="KW-1133">Transmembrane helix</keyword>
<keyword evidence="2" id="KW-0812">Transmembrane</keyword>
<comment type="caution">
    <text evidence="3">The sequence shown here is derived from an EMBL/GenBank/DDBJ whole genome shotgun (WGS) entry which is preliminary data.</text>
</comment>
<evidence type="ECO:0000313" key="3">
    <source>
        <dbReference type="EMBL" id="KKK93768.1"/>
    </source>
</evidence>
<gene>
    <name evidence="3" type="ORF">LCGC14_2689590</name>
</gene>
<dbReference type="AlphaFoldDB" id="A0A0F8ZIX3"/>
<proteinExistence type="predicted"/>
<evidence type="ECO:0000256" key="2">
    <source>
        <dbReference type="SAM" id="Phobius"/>
    </source>
</evidence>
<name>A0A0F8ZIX3_9ZZZZ</name>
<organism evidence="3">
    <name type="scientific">marine sediment metagenome</name>
    <dbReference type="NCBI Taxonomy" id="412755"/>
    <lineage>
        <taxon>unclassified sequences</taxon>
        <taxon>metagenomes</taxon>
        <taxon>ecological metagenomes</taxon>
    </lineage>
</organism>
<reference evidence="3" key="1">
    <citation type="journal article" date="2015" name="Nature">
        <title>Complex archaea that bridge the gap between prokaryotes and eukaryotes.</title>
        <authorList>
            <person name="Spang A."/>
            <person name="Saw J.H."/>
            <person name="Jorgensen S.L."/>
            <person name="Zaremba-Niedzwiedzka K."/>
            <person name="Martijn J."/>
            <person name="Lind A.E."/>
            <person name="van Eijk R."/>
            <person name="Schleper C."/>
            <person name="Guy L."/>
            <person name="Ettema T.J."/>
        </authorList>
    </citation>
    <scope>NUCLEOTIDE SEQUENCE</scope>
</reference>
<feature type="transmembrane region" description="Helical" evidence="2">
    <location>
        <begin position="6"/>
        <end position="21"/>
    </location>
</feature>
<keyword evidence="2" id="KW-0472">Membrane</keyword>
<feature type="region of interest" description="Disordered" evidence="1">
    <location>
        <begin position="27"/>
        <end position="47"/>
    </location>
</feature>
<evidence type="ECO:0000256" key="1">
    <source>
        <dbReference type="SAM" id="MobiDB-lite"/>
    </source>
</evidence>
<accession>A0A0F8ZIX3</accession>